<proteinExistence type="predicted"/>
<name>A0A8H4QW74_9AGAR</name>
<dbReference type="AlphaFoldDB" id="A0A8H4QW74"/>
<keyword evidence="2" id="KW-1185">Reference proteome</keyword>
<organism evidence="1 2">
    <name type="scientific">Agrocybe pediades</name>
    <dbReference type="NCBI Taxonomy" id="84607"/>
    <lineage>
        <taxon>Eukaryota</taxon>
        <taxon>Fungi</taxon>
        <taxon>Dikarya</taxon>
        <taxon>Basidiomycota</taxon>
        <taxon>Agaricomycotina</taxon>
        <taxon>Agaricomycetes</taxon>
        <taxon>Agaricomycetidae</taxon>
        <taxon>Agaricales</taxon>
        <taxon>Agaricineae</taxon>
        <taxon>Strophariaceae</taxon>
        <taxon>Agrocybe</taxon>
    </lineage>
</organism>
<gene>
    <name evidence="1" type="ORF">D9613_012843</name>
</gene>
<protein>
    <submittedName>
        <fullName evidence="1">Uncharacterized protein</fullName>
    </submittedName>
</protein>
<dbReference type="Proteomes" id="UP000521872">
    <property type="component" value="Unassembled WGS sequence"/>
</dbReference>
<accession>A0A8H4QW74</accession>
<reference evidence="1 2" key="1">
    <citation type="submission" date="2019-12" db="EMBL/GenBank/DDBJ databases">
        <authorList>
            <person name="Floudas D."/>
            <person name="Bentzer J."/>
            <person name="Ahren D."/>
            <person name="Johansson T."/>
            <person name="Persson P."/>
            <person name="Tunlid A."/>
        </authorList>
    </citation>
    <scope>NUCLEOTIDE SEQUENCE [LARGE SCALE GENOMIC DNA]</scope>
    <source>
        <strain evidence="1 2">CBS 102.39</strain>
    </source>
</reference>
<dbReference type="EMBL" id="JAACJL010000020">
    <property type="protein sequence ID" value="KAF4618009.1"/>
    <property type="molecule type" value="Genomic_DNA"/>
</dbReference>
<comment type="caution">
    <text evidence="1">The sequence shown here is derived from an EMBL/GenBank/DDBJ whole genome shotgun (WGS) entry which is preliminary data.</text>
</comment>
<sequence>MSKKAKLGDSRTEDPWFWMHRESESVIDTDYPAPDISGHGTVVSFTLRCLPSTPTSTCDPTIAATSLVDSTGGVHRTVWHIERMYMTPPTAPRFSFVVAIDSEPRFQFNTSIVVVRRRLIAVAIECVARVHPATTLLEHVGHHDSWDLLGAGVV</sequence>
<evidence type="ECO:0000313" key="2">
    <source>
        <dbReference type="Proteomes" id="UP000521872"/>
    </source>
</evidence>
<evidence type="ECO:0000313" key="1">
    <source>
        <dbReference type="EMBL" id="KAF4618009.1"/>
    </source>
</evidence>